<sequence>MQQLTLNIVDENGVWERIEGDFTSRLPLRNLIWKGGLTQSARFIEQLDVKVTVGESDSVSSYDTLALASEQTGSGRLLNMYLLESDSEADTYKAVIKPRVKAWVGRVSQRKGEEWMIVYVASPEEIQRMSNSKFLSMRTSVFDKLKSDFQGKKDAGEHVVQLQMGSVESWNSLFLAMRERVVLALEERVSQLADEMRRMDANRMLPGWNYCKFFVLKEGVVRLYRLMGLLDEALAQYDELEAVFFQLLGAQRLSWFSTFGGLAEGDDYSDVLDTGKRAYGRQLVETTISLFDFRMYLFGRQAQLLVALGHYGELADRAQRFIATFGRSMREPGTGLSPAFVAAWTYSSCMNIAEILEGAPASGGGSVRADGGTAMRALAAAKAGFLAGARQQLDELGALWQRLPGGGDADGLPAVANPVLAAVLATDERFDQIYVRTCEQAAQYYVESGRRRFARAMHGDVARLLASRRQWAGAARLLRTLVPGKGEPLSSLDAAALERLAECERQLGNARDSLECVVRLIAQAGSDNDGAYATMLSALCGVLWSEQGGKRQRMAGDLFSVLGAKAVARSDTLCVEILLSSRVAADVRVDRVAAVLSCGSGHRLEVEFVARDVTLTSGEATVMLTADAVSCAGRFSLAAVSVAIGGAEFVAATKALFSVDLAEHPANPTVRLLPALVADIGSPVLRVAVSTQATSVAAGMAIRLFDAGSGAPLKVTRCDHAGFLVSDGVIVTTDAMDSGHSSEADVEFGTDSLAPPPKAVTVCVLHKTAAGEQRVFVGTTGLDMMPALNISAHAVALGDNRVAVILRARCTAANALRLESLLASVPDTEWALEAEGAVMRHGDVVSAVREITGDALELRLAGEARFSSLAEDANGSRLMRFSVPCSPAGQAVAVHMTAGSGFCRVLEPTPLSVRIRIVGPATAARVRVTVTERDGPAQWLIAGAVDCEADVGSSEVLLEYSLVALGPGFLRLPEVVCCEGGLPLQTLVDADFPTICAVPNHGAMAVYSVPVVVRN</sequence>
<keyword evidence="3" id="KW-1185">Reference proteome</keyword>
<dbReference type="EMBL" id="JANBTX010000001">
    <property type="protein sequence ID" value="KAJ2691384.1"/>
    <property type="molecule type" value="Genomic_DNA"/>
</dbReference>
<dbReference type="GO" id="GO:1990071">
    <property type="term" value="C:TRAPPII protein complex"/>
    <property type="evidence" value="ECO:0007669"/>
    <property type="project" value="InterPro"/>
</dbReference>
<dbReference type="InterPro" id="IPR056913">
    <property type="entry name" value="TRAPPC10/Trs130_N"/>
</dbReference>
<dbReference type="Pfam" id="PF23036">
    <property type="entry name" value="TRAPPC10_1st"/>
    <property type="match status" value="1"/>
</dbReference>
<dbReference type="GO" id="GO:0006891">
    <property type="term" value="P:intra-Golgi vesicle-mediated transport"/>
    <property type="evidence" value="ECO:0007669"/>
    <property type="project" value="TreeGrafter"/>
</dbReference>
<evidence type="ECO:0000313" key="3">
    <source>
        <dbReference type="Proteomes" id="UP001151516"/>
    </source>
</evidence>
<reference evidence="2" key="1">
    <citation type="submission" date="2022-07" db="EMBL/GenBank/DDBJ databases">
        <title>Phylogenomic reconstructions and comparative analyses of Kickxellomycotina fungi.</title>
        <authorList>
            <person name="Reynolds N.K."/>
            <person name="Stajich J.E."/>
            <person name="Barry K."/>
            <person name="Grigoriev I.V."/>
            <person name="Crous P."/>
            <person name="Smith M.E."/>
        </authorList>
    </citation>
    <scope>NUCLEOTIDE SEQUENCE</scope>
    <source>
        <strain evidence="2">CBS 109367</strain>
    </source>
</reference>
<gene>
    <name evidence="2" type="ORF">IWW39_000069</name>
</gene>
<accession>A0A9W8GQM6</accession>
<organism evidence="2 3">
    <name type="scientific">Coemansia spiralis</name>
    <dbReference type="NCBI Taxonomy" id="417178"/>
    <lineage>
        <taxon>Eukaryota</taxon>
        <taxon>Fungi</taxon>
        <taxon>Fungi incertae sedis</taxon>
        <taxon>Zoopagomycota</taxon>
        <taxon>Kickxellomycotina</taxon>
        <taxon>Kickxellomycetes</taxon>
        <taxon>Kickxellales</taxon>
        <taxon>Kickxellaceae</taxon>
        <taxon>Coemansia</taxon>
    </lineage>
</organism>
<dbReference type="Proteomes" id="UP001151516">
    <property type="component" value="Unassembled WGS sequence"/>
</dbReference>
<dbReference type="PANTHER" id="PTHR13251">
    <property type="entry name" value="EPILEPSY HOLOPROSENCEPHALY CANDIDATE 1/TMEM1"/>
    <property type="match status" value="1"/>
</dbReference>
<comment type="caution">
    <text evidence="2">The sequence shown here is derived from an EMBL/GenBank/DDBJ whole genome shotgun (WGS) entry which is preliminary data.</text>
</comment>
<dbReference type="GO" id="GO:0005829">
    <property type="term" value="C:cytosol"/>
    <property type="evidence" value="ECO:0007669"/>
    <property type="project" value="GOC"/>
</dbReference>
<dbReference type="InterPro" id="IPR045126">
    <property type="entry name" value="TRAPPC10/Trs130"/>
</dbReference>
<dbReference type="PANTHER" id="PTHR13251:SF3">
    <property type="entry name" value="TRAFFICKING PROTEIN PARTICLE COMPLEX SUBUNIT 10"/>
    <property type="match status" value="1"/>
</dbReference>
<evidence type="ECO:0000259" key="1">
    <source>
        <dbReference type="Pfam" id="PF23036"/>
    </source>
</evidence>
<evidence type="ECO:0000313" key="2">
    <source>
        <dbReference type="EMBL" id="KAJ2691384.1"/>
    </source>
</evidence>
<dbReference type="AlphaFoldDB" id="A0A9W8GQM6"/>
<name>A0A9W8GQM6_9FUNG</name>
<feature type="domain" description="TRAPPC10/Trs130 N-terminal" evidence="1">
    <location>
        <begin position="6"/>
        <end position="313"/>
    </location>
</feature>
<proteinExistence type="predicted"/>
<dbReference type="OrthoDB" id="10256906at2759"/>
<protein>
    <recommendedName>
        <fullName evidence="1">TRAPPC10/Trs130 N-terminal domain-containing protein</fullName>
    </recommendedName>
</protein>
<dbReference type="GO" id="GO:0034498">
    <property type="term" value="P:early endosome to Golgi transport"/>
    <property type="evidence" value="ECO:0007669"/>
    <property type="project" value="TreeGrafter"/>
</dbReference>